<evidence type="ECO:0000313" key="2">
    <source>
        <dbReference type="EMBL" id="ABZ96550.1"/>
    </source>
</evidence>
<dbReference type="BioCyc" id="LBIF456481:LEPBI_RS01990-MONOMER"/>
<feature type="transmembrane region" description="Helical" evidence="1">
    <location>
        <begin position="89"/>
        <end position="107"/>
    </location>
</feature>
<dbReference type="OrthoDB" id="344976at2"/>
<reference evidence="2 3" key="1">
    <citation type="journal article" date="2008" name="PLoS ONE">
        <title>Genome sequence of the saprophyte Leptospira biflexa provides insights into the evolution of Leptospira and the pathogenesis of leptospirosis.</title>
        <authorList>
            <person name="Picardeau M."/>
            <person name="Bulach D.M."/>
            <person name="Bouchier C."/>
            <person name="Zuerner R.L."/>
            <person name="Zidane N."/>
            <person name="Wilson P.J."/>
            <person name="Creno S."/>
            <person name="Kuczek E.S."/>
            <person name="Bommezzadri S."/>
            <person name="Davis J.C."/>
            <person name="McGrath A."/>
            <person name="Johnson M.J."/>
            <person name="Boursaux-Eude C."/>
            <person name="Seemann T."/>
            <person name="Rouy Z."/>
            <person name="Coppel R.L."/>
            <person name="Rood J.I."/>
            <person name="Lajus A."/>
            <person name="Davies J.K."/>
            <person name="Medigue C."/>
            <person name="Adler B."/>
        </authorList>
    </citation>
    <scope>NUCLEOTIDE SEQUENCE [LARGE SCALE GENOMIC DNA]</scope>
    <source>
        <strain evidence="3">Patoc 1 / ATCC 23582 / Paris</strain>
    </source>
</reference>
<keyword evidence="3" id="KW-1185">Reference proteome</keyword>
<dbReference type="EMBL" id="CP000786">
    <property type="protein sequence ID" value="ABZ96550.1"/>
    <property type="molecule type" value="Genomic_DNA"/>
</dbReference>
<dbReference type="AlphaFoldDB" id="B0SJH7"/>
<dbReference type="Pfam" id="PF13160">
    <property type="entry name" value="DUF3995"/>
    <property type="match status" value="1"/>
</dbReference>
<keyword evidence="1" id="KW-0472">Membrane</keyword>
<evidence type="ECO:0000256" key="1">
    <source>
        <dbReference type="SAM" id="Phobius"/>
    </source>
</evidence>
<dbReference type="RefSeq" id="WP_012387438.1">
    <property type="nucleotide sequence ID" value="NC_010602.1"/>
</dbReference>
<accession>B0SJH7</accession>
<evidence type="ECO:0008006" key="4">
    <source>
        <dbReference type="Google" id="ProtNLM"/>
    </source>
</evidence>
<dbReference type="KEGG" id="lbi:LEPBI_I0408"/>
<dbReference type="STRING" id="456481.LEPBI_I0408"/>
<dbReference type="Proteomes" id="UP000001847">
    <property type="component" value="Chromosome I"/>
</dbReference>
<keyword evidence="1" id="KW-0812">Transmembrane</keyword>
<organism evidence="2 3">
    <name type="scientific">Leptospira biflexa serovar Patoc (strain Patoc 1 / ATCC 23582 / Paris)</name>
    <dbReference type="NCBI Taxonomy" id="456481"/>
    <lineage>
        <taxon>Bacteria</taxon>
        <taxon>Pseudomonadati</taxon>
        <taxon>Spirochaetota</taxon>
        <taxon>Spirochaetia</taxon>
        <taxon>Leptospirales</taxon>
        <taxon>Leptospiraceae</taxon>
        <taxon>Leptospira</taxon>
    </lineage>
</organism>
<protein>
    <recommendedName>
        <fullName evidence="4">DUF3995 domain-containing protein</fullName>
    </recommendedName>
</protein>
<dbReference type="InterPro" id="IPR025058">
    <property type="entry name" value="DUF3995"/>
</dbReference>
<sequence>MELTYFSLSITTSLLLFSLSLIHIYWGLGGLWPGKNKQELIDLVFGKGNQFPSAFSCFFVAVFLILFSILPIVWIYRVPFLIHPQMTNGIRYIMYFVAIVFTLRGVLGYLPFVTKHWKPIFVYYTKRIYNPLCLFLGLVFWGMAFFT</sequence>
<proteinExistence type="predicted"/>
<feature type="transmembrane region" description="Helical" evidence="1">
    <location>
        <begin position="53"/>
        <end position="77"/>
    </location>
</feature>
<gene>
    <name evidence="2" type="ordered locus">LEPBI_I0408</name>
</gene>
<feature type="transmembrane region" description="Helical" evidence="1">
    <location>
        <begin position="6"/>
        <end position="32"/>
    </location>
</feature>
<evidence type="ECO:0000313" key="3">
    <source>
        <dbReference type="Proteomes" id="UP000001847"/>
    </source>
</evidence>
<feature type="transmembrane region" description="Helical" evidence="1">
    <location>
        <begin position="128"/>
        <end position="146"/>
    </location>
</feature>
<keyword evidence="1" id="KW-1133">Transmembrane helix</keyword>
<dbReference type="HOGENOM" id="CLU_125898_1_0_12"/>
<name>B0SJH7_LEPBP</name>